<proteinExistence type="predicted"/>
<evidence type="ECO:0000313" key="2">
    <source>
        <dbReference type="EMBL" id="GFH49994.1"/>
    </source>
</evidence>
<sequence length="472" mass="53306">MSVAPTETDLIAAIQLTDDTWNAAVSDTGVLDATIKSKVYKAADDRKFKNIWIAANELFTLMDQHRDRFERLPKPSSKTNIVKKIGDIIYTERQLVDGVYTLSQENLHFKLTNAWGRHNESSGVVLNDIARAFGILCDPNFETEKCTLLKSHENHRAVVDDPALHVRNCCIRLMQAFHDEAYVVSHPANWGDASDVDGYDDLDPNDPQRIQMHTLRPQTFFKTHLIDPVKPVYREACRKWRTDTGGGAGQPENFLDWNPRNDHLFSNFTNGQSPALYTWIFMKDRSMGYVLEAESDDLPQQLQINEDDDDSNSAASSLGLASASKRTKRKSSFNDNMLAFMSNTSDLNEKLLNGLEKLSNVPPPASPARTVVTGNSSSAKKRDVGYYSQVANTTAECSKQIVHLNSRLDKMEKESDEALSDISKKRKVRQQKSLERALRIQNRVLGGLEEELDLEQREVSIHENDESSEEEE</sequence>
<dbReference type="AlphaFoldDB" id="A0AAD3CSQ6"/>
<keyword evidence="3" id="KW-1185">Reference proteome</keyword>
<dbReference type="EMBL" id="BLLK01000038">
    <property type="protein sequence ID" value="GFH49994.1"/>
    <property type="molecule type" value="Genomic_DNA"/>
</dbReference>
<evidence type="ECO:0000256" key="1">
    <source>
        <dbReference type="SAM" id="Coils"/>
    </source>
</evidence>
<dbReference type="Proteomes" id="UP001054902">
    <property type="component" value="Unassembled WGS sequence"/>
</dbReference>
<name>A0AAD3CSQ6_9STRA</name>
<accession>A0AAD3CSQ6</accession>
<reference evidence="2 3" key="1">
    <citation type="journal article" date="2021" name="Sci. Rep.">
        <title>The genome of the diatom Chaetoceros tenuissimus carries an ancient integrated fragment of an extant virus.</title>
        <authorList>
            <person name="Hongo Y."/>
            <person name="Kimura K."/>
            <person name="Takaki Y."/>
            <person name="Yoshida Y."/>
            <person name="Baba S."/>
            <person name="Kobayashi G."/>
            <person name="Nagasaki K."/>
            <person name="Hano T."/>
            <person name="Tomaru Y."/>
        </authorList>
    </citation>
    <scope>NUCLEOTIDE SEQUENCE [LARGE SCALE GENOMIC DNA]</scope>
    <source>
        <strain evidence="2 3">NIES-3715</strain>
    </source>
</reference>
<protein>
    <submittedName>
        <fullName evidence="2">Uncharacterized protein</fullName>
    </submittedName>
</protein>
<feature type="coiled-coil region" evidence="1">
    <location>
        <begin position="394"/>
        <end position="465"/>
    </location>
</feature>
<comment type="caution">
    <text evidence="2">The sequence shown here is derived from an EMBL/GenBank/DDBJ whole genome shotgun (WGS) entry which is preliminary data.</text>
</comment>
<evidence type="ECO:0000313" key="3">
    <source>
        <dbReference type="Proteomes" id="UP001054902"/>
    </source>
</evidence>
<organism evidence="2 3">
    <name type="scientific">Chaetoceros tenuissimus</name>
    <dbReference type="NCBI Taxonomy" id="426638"/>
    <lineage>
        <taxon>Eukaryota</taxon>
        <taxon>Sar</taxon>
        <taxon>Stramenopiles</taxon>
        <taxon>Ochrophyta</taxon>
        <taxon>Bacillariophyta</taxon>
        <taxon>Coscinodiscophyceae</taxon>
        <taxon>Chaetocerotophycidae</taxon>
        <taxon>Chaetocerotales</taxon>
        <taxon>Chaetocerotaceae</taxon>
        <taxon>Chaetoceros</taxon>
    </lineage>
</organism>
<gene>
    <name evidence="2" type="ORF">CTEN210_06470</name>
</gene>
<keyword evidence="1" id="KW-0175">Coiled coil</keyword>